<dbReference type="EC" id="1.12.98.3" evidence="15"/>
<dbReference type="EMBL" id="CP009518">
    <property type="protein sequence ID" value="AKB85387.1"/>
    <property type="molecule type" value="Genomic_DNA"/>
</dbReference>
<dbReference type="GO" id="GO:0008901">
    <property type="term" value="F:ferredoxin hydrogenase activity"/>
    <property type="evidence" value="ECO:0007669"/>
    <property type="project" value="InterPro"/>
</dbReference>
<dbReference type="Gene3D" id="4.10.480.10">
    <property type="entry name" value="Cytochrome-c3 hydrogenase, C-terminal domain"/>
    <property type="match status" value="1"/>
</dbReference>
<dbReference type="InterPro" id="IPR006137">
    <property type="entry name" value="NADH_UbQ_OxRdtase-like_20kDa"/>
</dbReference>
<dbReference type="PANTHER" id="PTHR30013:SF7">
    <property type="entry name" value="HYDROGENASE-2 SMALL CHAIN"/>
    <property type="match status" value="1"/>
</dbReference>
<proteinExistence type="inferred from homology"/>
<dbReference type="GO" id="GO:0051911">
    <property type="term" value="F:Methanosarcina-phenazine hydrogenase activity"/>
    <property type="evidence" value="ECO:0007669"/>
    <property type="project" value="UniProtKB-EC"/>
</dbReference>
<dbReference type="GO" id="GO:0016020">
    <property type="term" value="C:membrane"/>
    <property type="evidence" value="ECO:0007669"/>
    <property type="project" value="TreeGrafter"/>
</dbReference>
<feature type="binding site" evidence="12">
    <location>
        <position position="81"/>
    </location>
    <ligand>
        <name>[4Fe-4S] cluster</name>
        <dbReference type="ChEBI" id="CHEBI:49883"/>
        <label>1</label>
    </ligand>
</feature>
<dbReference type="InterPro" id="IPR037024">
    <property type="entry name" value="NiFe_Hase_small_N_sf"/>
</dbReference>
<feature type="binding site" evidence="12">
    <location>
        <position position="290"/>
    </location>
    <ligand>
        <name>[4Fe-4S] cluster</name>
        <dbReference type="ChEBI" id="CHEBI:49883"/>
        <label>2</label>
    </ligand>
</feature>
<dbReference type="Gene3D" id="3.40.50.700">
    <property type="entry name" value="NADH:ubiquinone oxidoreductase-like, 20kDa subunit"/>
    <property type="match status" value="1"/>
</dbReference>
<dbReference type="InterPro" id="IPR037148">
    <property type="entry name" value="NiFe-Hase_small_C_sf"/>
</dbReference>
<dbReference type="SUPFAM" id="SSF56770">
    <property type="entry name" value="HydA/Nqo6-like"/>
    <property type="match status" value="1"/>
</dbReference>
<dbReference type="GO" id="GO:0009055">
    <property type="term" value="F:electron transfer activity"/>
    <property type="evidence" value="ECO:0007669"/>
    <property type="project" value="TreeGrafter"/>
</dbReference>
<evidence type="ECO:0000256" key="7">
    <source>
        <dbReference type="ARBA" id="ARBA00022729"/>
    </source>
</evidence>
<keyword evidence="11 12" id="KW-0003">3Fe-4S</keyword>
<feature type="binding site" evidence="12">
    <location>
        <position position="84"/>
    </location>
    <ligand>
        <name>[4Fe-4S] cluster</name>
        <dbReference type="ChEBI" id="CHEBI:49883"/>
        <label>1</label>
    </ligand>
</feature>
<feature type="binding site" evidence="12">
    <location>
        <position position="347"/>
    </location>
    <ligand>
        <name>[3Fe-4S] cluster</name>
        <dbReference type="ChEBI" id="CHEBI:21137"/>
    </ligand>
</feature>
<evidence type="ECO:0000256" key="10">
    <source>
        <dbReference type="ARBA" id="ARBA00023014"/>
    </source>
</evidence>
<feature type="binding site" evidence="12">
    <location>
        <position position="344"/>
    </location>
    <ligand>
        <name>[3Fe-4S] cluster</name>
        <dbReference type="ChEBI" id="CHEBI:21137"/>
    </ligand>
</feature>
<keyword evidence="6 12" id="KW-0479">Metal-binding</keyword>
<feature type="domain" description="Cytochrome-c3 hydrogenase C-terminal" evidence="14">
    <location>
        <begin position="284"/>
        <end position="360"/>
    </location>
</feature>
<evidence type="ECO:0000256" key="1">
    <source>
        <dbReference type="ARBA" id="ARBA00001927"/>
    </source>
</evidence>
<dbReference type="HOGENOM" id="CLU_046107_1_2_2"/>
<evidence type="ECO:0000256" key="5">
    <source>
        <dbReference type="ARBA" id="ARBA00022485"/>
    </source>
</evidence>
<evidence type="ECO:0000256" key="6">
    <source>
        <dbReference type="ARBA" id="ARBA00022723"/>
    </source>
</evidence>
<dbReference type="KEGG" id="mmet:MCMEM_1334"/>
<dbReference type="InterPro" id="IPR001821">
    <property type="entry name" value="NiFe_hydrogenase_ssu"/>
</dbReference>
<dbReference type="GO" id="GO:0046872">
    <property type="term" value="F:metal ion binding"/>
    <property type="evidence" value="ECO:0007669"/>
    <property type="project" value="UniProtKB-KW"/>
</dbReference>
<dbReference type="Pfam" id="PF01058">
    <property type="entry name" value="Oxidored_q6"/>
    <property type="match status" value="1"/>
</dbReference>
<dbReference type="STRING" id="1434104.MCMEM_1334"/>
<comment type="similarity">
    <text evidence="4">Belongs to the [NiFe]/[NiFeSe] hydrogenase small subunit family.</text>
</comment>
<dbReference type="PANTHER" id="PTHR30013">
    <property type="entry name" value="NIFE / NIFESE HYDROGENASE SMALL SUBUNIT FAMILY MEMBER"/>
    <property type="match status" value="1"/>
</dbReference>
<name>A0A0E3SSJ2_METMT</name>
<dbReference type="GO" id="GO:0044569">
    <property type="term" value="C:[Ni-Fe] hydrogenase complex"/>
    <property type="evidence" value="ECO:0007669"/>
    <property type="project" value="TreeGrafter"/>
</dbReference>
<accession>A0A0E3SSJ2</accession>
<comment type="subcellular location">
    <subcellularLocation>
        <location evidence="3">Cell envelope</location>
    </subcellularLocation>
</comment>
<evidence type="ECO:0000256" key="11">
    <source>
        <dbReference type="ARBA" id="ARBA00023291"/>
    </source>
</evidence>
<dbReference type="PATRIC" id="fig|1434104.5.peg.1457"/>
<evidence type="ECO:0000259" key="14">
    <source>
        <dbReference type="Pfam" id="PF14720"/>
    </source>
</evidence>
<keyword evidence="5 12" id="KW-0004">4Fe-4S</keyword>
<dbReference type="GO" id="GO:0009375">
    <property type="term" value="C:ferredoxin hydrogenase complex"/>
    <property type="evidence" value="ECO:0007669"/>
    <property type="project" value="InterPro"/>
</dbReference>
<feature type="binding site" evidence="12">
    <location>
        <position position="287"/>
    </location>
    <ligand>
        <name>[4Fe-4S] cluster</name>
        <dbReference type="ChEBI" id="CHEBI:49883"/>
        <label>2</label>
    </ligand>
</feature>
<dbReference type="Proteomes" id="UP000033048">
    <property type="component" value="Chromosome"/>
</dbReference>
<evidence type="ECO:0000313" key="16">
    <source>
        <dbReference type="Proteomes" id="UP000033048"/>
    </source>
</evidence>
<dbReference type="Pfam" id="PF14720">
    <property type="entry name" value="NiFe_hyd_SSU_C"/>
    <property type="match status" value="1"/>
</dbReference>
<dbReference type="GO" id="GO:0051539">
    <property type="term" value="F:4 iron, 4 sulfur cluster binding"/>
    <property type="evidence" value="ECO:0007669"/>
    <property type="project" value="UniProtKB-KW"/>
</dbReference>
<evidence type="ECO:0000256" key="2">
    <source>
        <dbReference type="ARBA" id="ARBA00001966"/>
    </source>
</evidence>
<evidence type="ECO:0000259" key="13">
    <source>
        <dbReference type="Pfam" id="PF01058"/>
    </source>
</evidence>
<keyword evidence="9 12" id="KW-0408">Iron</keyword>
<feature type="binding site" evidence="12">
    <location>
        <position position="241"/>
    </location>
    <ligand>
        <name>[4Fe-4S] cluster</name>
        <dbReference type="ChEBI" id="CHEBI:49883"/>
        <label>1</label>
    </ligand>
</feature>
<dbReference type="PIRSF" id="PIRSF000310">
    <property type="entry name" value="NiFe_hyd_ssu"/>
    <property type="match status" value="1"/>
</dbReference>
<dbReference type="AlphaFoldDB" id="A0A0E3SSJ2"/>
<keyword evidence="16" id="KW-1185">Reference proteome</keyword>
<feature type="binding site" evidence="12">
    <location>
        <position position="310"/>
    </location>
    <ligand>
        <name>[4Fe-4S] cluster</name>
        <dbReference type="ChEBI" id="CHEBI:49883"/>
        <label>2</label>
    </ligand>
</feature>
<keyword evidence="8 15" id="KW-0560">Oxidoreductase</keyword>
<organism evidence="15 16">
    <name type="scientific">Methanococcoides methylutens MM1</name>
    <dbReference type="NCBI Taxonomy" id="1434104"/>
    <lineage>
        <taxon>Archaea</taxon>
        <taxon>Methanobacteriati</taxon>
        <taxon>Methanobacteriota</taxon>
        <taxon>Stenosarchaea group</taxon>
        <taxon>Methanomicrobia</taxon>
        <taxon>Methanosarcinales</taxon>
        <taxon>Methanosarcinaceae</taxon>
        <taxon>Methanococcoides</taxon>
    </lineage>
</organism>
<gene>
    <name evidence="15" type="ORF">MCMEM_1334</name>
</gene>
<dbReference type="InterPro" id="IPR027394">
    <property type="entry name" value="Cytochrome-c3_hydrogenase_C"/>
</dbReference>
<reference evidence="15 16" key="1">
    <citation type="submission" date="2014-07" db="EMBL/GenBank/DDBJ databases">
        <title>Methanogenic archaea and the global carbon cycle.</title>
        <authorList>
            <person name="Henriksen J.R."/>
            <person name="Luke J."/>
            <person name="Reinhart S."/>
            <person name="Benedict M.N."/>
            <person name="Youngblut N.D."/>
            <person name="Metcalf M.E."/>
            <person name="Whitaker R.J."/>
            <person name="Metcalf W.W."/>
        </authorList>
    </citation>
    <scope>NUCLEOTIDE SEQUENCE [LARGE SCALE GENOMIC DNA]</scope>
    <source>
        <strain evidence="15 16">MM1</strain>
    </source>
</reference>
<sequence length="373" mass="41316">MGNILIHFNDNSYWDDHLSEESTDSGSTANDLDFLRMDWHKFLKARRSGGGFKLLESYMNDNPGDHDFPETRVLWIQGAQCTGCSESLLDASNPALLKAFEILNIDLKRHEAFLAHQGLFVDGEPANTSELNSEILLDEISEQGNYILMVEGAIANGPDGSGKYFMSGNRSSKEMFKKAAQNADLIIAVGTCAAYGGINTADSDIVNILDYRGVAFTKKDPSKGMLNLLGIDKPVINIPGCPPHPDWIIYTLSAIISGNVKIPDDLPEVLDKFGRPKVFFPPDHNVHKDCPRKEFFDNKEFDTCVGGEKCLLKMGCQAFLAHADCALRKWNDGHSYCVQAGSPCIACVEPDFPDNTRPLYSSKKNRKRKEADQ</sequence>
<comment type="cofactor">
    <cofactor evidence="2">
        <name>[4Fe-4S] cluster</name>
        <dbReference type="ChEBI" id="CHEBI:49883"/>
    </cofactor>
</comment>
<evidence type="ECO:0000256" key="3">
    <source>
        <dbReference type="ARBA" id="ARBA00004196"/>
    </source>
</evidence>
<evidence type="ECO:0000313" key="15">
    <source>
        <dbReference type="EMBL" id="AKB85387.1"/>
    </source>
</evidence>
<comment type="cofactor">
    <cofactor evidence="1">
        <name>[3Fe-4S] cluster</name>
        <dbReference type="ChEBI" id="CHEBI:21137"/>
    </cofactor>
</comment>
<evidence type="ECO:0000256" key="9">
    <source>
        <dbReference type="ARBA" id="ARBA00023004"/>
    </source>
</evidence>
<evidence type="ECO:0000256" key="12">
    <source>
        <dbReference type="PIRSR" id="PIRSR000310-1"/>
    </source>
</evidence>
<protein>
    <submittedName>
        <fullName evidence="15">Methanophenazine hydrogenase small subunit</fullName>
        <ecNumber evidence="15">1.12.98.3</ecNumber>
    </submittedName>
</protein>
<feature type="domain" description="NADH:ubiquinone oxidoreductase-like 20kDa subunit" evidence="13">
    <location>
        <begin position="81"/>
        <end position="254"/>
    </location>
</feature>
<dbReference type="GO" id="GO:0009061">
    <property type="term" value="P:anaerobic respiration"/>
    <property type="evidence" value="ECO:0007669"/>
    <property type="project" value="TreeGrafter"/>
</dbReference>
<feature type="binding site" evidence="12">
    <location>
        <position position="325"/>
    </location>
    <ligand>
        <name>[3Fe-4S] cluster</name>
        <dbReference type="ChEBI" id="CHEBI:21137"/>
    </ligand>
</feature>
<evidence type="ECO:0000256" key="4">
    <source>
        <dbReference type="ARBA" id="ARBA00006605"/>
    </source>
</evidence>
<keyword evidence="10 12" id="KW-0411">Iron-sulfur</keyword>
<feature type="binding site" evidence="12">
    <location>
        <position position="192"/>
    </location>
    <ligand>
        <name>[4Fe-4S] cluster</name>
        <dbReference type="ChEBI" id="CHEBI:49883"/>
        <label>1</label>
    </ligand>
</feature>
<evidence type="ECO:0000256" key="8">
    <source>
        <dbReference type="ARBA" id="ARBA00023002"/>
    </source>
</evidence>
<feature type="binding site" evidence="12">
    <location>
        <position position="316"/>
    </location>
    <ligand>
        <name>[4Fe-4S] cluster</name>
        <dbReference type="ChEBI" id="CHEBI:49883"/>
        <label>2</label>
    </ligand>
</feature>
<keyword evidence="7" id="KW-0732">Signal</keyword>
<dbReference type="GO" id="GO:0051538">
    <property type="term" value="F:3 iron, 4 sulfur cluster binding"/>
    <property type="evidence" value="ECO:0007669"/>
    <property type="project" value="UniProtKB-KW"/>
</dbReference>